<dbReference type="AlphaFoldDB" id="A0A318MQJ2"/>
<accession>A0A318MQJ2</accession>
<organism evidence="1 2">
    <name type="scientific">Frischella perrara</name>
    <dbReference type="NCBI Taxonomy" id="1267021"/>
    <lineage>
        <taxon>Bacteria</taxon>
        <taxon>Pseudomonadati</taxon>
        <taxon>Pseudomonadota</taxon>
        <taxon>Gammaproteobacteria</taxon>
        <taxon>Orbales</taxon>
        <taxon>Orbaceae</taxon>
        <taxon>Frischella</taxon>
    </lineage>
</organism>
<evidence type="ECO:0000313" key="1">
    <source>
        <dbReference type="EMBL" id="PXY95082.1"/>
    </source>
</evidence>
<proteinExistence type="predicted"/>
<reference evidence="1 2" key="1">
    <citation type="submission" date="2018-05" db="EMBL/GenBank/DDBJ databases">
        <title>Reference genomes for bee gut microbiota database.</title>
        <authorList>
            <person name="Ellegaard K.M."/>
        </authorList>
    </citation>
    <scope>NUCLEOTIDE SEQUENCE [LARGE SCALE GENOMIC DNA]</scope>
    <source>
        <strain evidence="1 2">ESL0167</strain>
    </source>
</reference>
<protein>
    <submittedName>
        <fullName evidence="1">Uncharacterized protein</fullName>
    </submittedName>
</protein>
<dbReference type="Proteomes" id="UP000247838">
    <property type="component" value="Unassembled WGS sequence"/>
</dbReference>
<dbReference type="RefSeq" id="WP_110443950.1">
    <property type="nucleotide sequence ID" value="NZ_CAMKYU010000008.1"/>
</dbReference>
<dbReference type="EMBL" id="QGLM01000017">
    <property type="protein sequence ID" value="PXY95082.1"/>
    <property type="molecule type" value="Genomic_DNA"/>
</dbReference>
<name>A0A318MQJ2_FRIPE</name>
<comment type="caution">
    <text evidence="1">The sequence shown here is derived from an EMBL/GenBank/DDBJ whole genome shotgun (WGS) entry which is preliminary data.</text>
</comment>
<evidence type="ECO:0000313" key="2">
    <source>
        <dbReference type="Proteomes" id="UP000247838"/>
    </source>
</evidence>
<gene>
    <name evidence="1" type="ORF">DKK76_08825</name>
</gene>
<sequence length="394" mass="46270">MLNVIAEQPLVGSTETFEWLTDIIESRDGREHRIMLRSLPRVTLNYSFIAHPHNRNRYVNLLHNNLTDIWFIPDWLKAVYIGRINKNTFLIRNYFNNHIGDNLLIYQDSSKNEVATWLKSSEIESLEFVFDNEEHKELEFIFKEPADDERKQGLYLVNNYLEAYLLPLQECFLKNVSYKTSGFDTQFEVIIELIEPPLYRSESIETQSYLGIEVLHNNYGINESSLSKNIDTVDYEIGKITRMARWERTKSSRPVKFYLDGFDEITKFKEFIYRIGGRLNPFWLCDGDVNIYDGKIRNNQITIKSVHHGDLPSFNYLALFLNSSVVYVKVINVKQDVHGNTLLIIDKTINQPVKKISHLMLCRFDSDSVQIKYNTNQQAESNIQVVEVFDDQYF</sequence>